<feature type="region of interest" description="Disordered" evidence="1">
    <location>
        <begin position="284"/>
        <end position="359"/>
    </location>
</feature>
<dbReference type="SMART" id="SM00829">
    <property type="entry name" value="PKS_ER"/>
    <property type="match status" value="1"/>
</dbReference>
<name>A0A2J8ADJ3_9CHLO</name>
<feature type="compositionally biased region" description="Low complexity" evidence="1">
    <location>
        <begin position="313"/>
        <end position="330"/>
    </location>
</feature>
<dbReference type="InterPro" id="IPR013149">
    <property type="entry name" value="ADH-like_C"/>
</dbReference>
<dbReference type="InterPro" id="IPR020843">
    <property type="entry name" value="ER"/>
</dbReference>
<accession>A0A2J8ADJ3</accession>
<comment type="caution">
    <text evidence="3">The sequence shown here is derived from an EMBL/GenBank/DDBJ whole genome shotgun (WGS) entry which is preliminary data.</text>
</comment>
<keyword evidence="4" id="KW-1185">Reference proteome</keyword>
<dbReference type="PANTHER" id="PTHR43677">
    <property type="entry name" value="SHORT-CHAIN DEHYDROGENASE/REDUCTASE"/>
    <property type="match status" value="1"/>
</dbReference>
<sequence>MRCVPCFDLAGPPPHLTTTAPPARAQALASEREFVVALFGEEADSPEAANEQMHGEPLWQARAAQGGAHAAERAQILPSLAAPRRSVQSFPLGAEGVGVVVALGPAAEPPAAAAAAATAGAGAGAGAARRRDGRGGGLAVGQHVAVNGASAFAEYVTARAALVEAVEAAGPEAAALALSGVTACVALEATARVQPGEVMVVTAAAGGTGHLALQLARLAGAEAVAVVGGERKAEAARALGAHHVINYRQEDVVARLRSLYPGGVDVVYEGGGVARVGYISEYPHTHGHSAERNDEGSPVREARPADPSSHGLSATTAGGSTAGSESVSGSGSAGRSGSDGGRGGTEGSGGDGRGAAAGEVPGSAEVFWGGLDVALEGGRRIIGNVWPKDLKSIVRCRRRVFSLARSGELRVLTDQGHGQQGVAGVAAAVDYMLRGEHVGKVVVRISDP</sequence>
<feature type="compositionally biased region" description="Basic and acidic residues" evidence="1">
    <location>
        <begin position="288"/>
        <end position="304"/>
    </location>
</feature>
<evidence type="ECO:0000313" key="4">
    <source>
        <dbReference type="Proteomes" id="UP000236333"/>
    </source>
</evidence>
<dbReference type="PANTHER" id="PTHR43677:SF3">
    <property type="entry name" value="PROSTAGLANDIN REDUCTASE 3"/>
    <property type="match status" value="1"/>
</dbReference>
<dbReference type="EMBL" id="PGGS01000052">
    <property type="protein sequence ID" value="PNH10584.1"/>
    <property type="molecule type" value="Genomic_DNA"/>
</dbReference>
<dbReference type="GO" id="GO:0005739">
    <property type="term" value="C:mitochondrion"/>
    <property type="evidence" value="ECO:0007669"/>
    <property type="project" value="TreeGrafter"/>
</dbReference>
<dbReference type="InterPro" id="IPR036291">
    <property type="entry name" value="NAD(P)-bd_dom_sf"/>
</dbReference>
<feature type="domain" description="Enoyl reductase (ER)" evidence="2">
    <location>
        <begin position="67"/>
        <end position="443"/>
    </location>
</feature>
<organism evidence="3 4">
    <name type="scientific">Tetrabaena socialis</name>
    <dbReference type="NCBI Taxonomy" id="47790"/>
    <lineage>
        <taxon>Eukaryota</taxon>
        <taxon>Viridiplantae</taxon>
        <taxon>Chlorophyta</taxon>
        <taxon>core chlorophytes</taxon>
        <taxon>Chlorophyceae</taxon>
        <taxon>CS clade</taxon>
        <taxon>Chlamydomonadales</taxon>
        <taxon>Tetrabaenaceae</taxon>
        <taxon>Tetrabaena</taxon>
    </lineage>
</organism>
<dbReference type="OrthoDB" id="48317at2759"/>
<evidence type="ECO:0000313" key="3">
    <source>
        <dbReference type="EMBL" id="PNH10584.1"/>
    </source>
</evidence>
<feature type="compositionally biased region" description="Gly residues" evidence="1">
    <location>
        <begin position="331"/>
        <end position="355"/>
    </location>
</feature>
<dbReference type="Gene3D" id="3.90.180.10">
    <property type="entry name" value="Medium-chain alcohol dehydrogenases, catalytic domain"/>
    <property type="match status" value="1"/>
</dbReference>
<dbReference type="Pfam" id="PF00107">
    <property type="entry name" value="ADH_zinc_N"/>
    <property type="match status" value="1"/>
</dbReference>
<evidence type="ECO:0000259" key="2">
    <source>
        <dbReference type="SMART" id="SM00829"/>
    </source>
</evidence>
<dbReference type="InterPro" id="IPR051397">
    <property type="entry name" value="Zn-ADH-like_protein"/>
</dbReference>
<proteinExistence type="predicted"/>
<dbReference type="SUPFAM" id="SSF51735">
    <property type="entry name" value="NAD(P)-binding Rossmann-fold domains"/>
    <property type="match status" value="1"/>
</dbReference>
<dbReference type="GO" id="GO:0016491">
    <property type="term" value="F:oxidoreductase activity"/>
    <property type="evidence" value="ECO:0007669"/>
    <property type="project" value="InterPro"/>
</dbReference>
<reference evidence="3 4" key="1">
    <citation type="journal article" date="2017" name="Mol. Biol. Evol.">
        <title>The 4-celled Tetrabaena socialis nuclear genome reveals the essential components for genetic control of cell number at the origin of multicellularity in the volvocine lineage.</title>
        <authorList>
            <person name="Featherston J."/>
            <person name="Arakaki Y."/>
            <person name="Hanschen E.R."/>
            <person name="Ferris P.J."/>
            <person name="Michod R.E."/>
            <person name="Olson B.J.S.C."/>
            <person name="Nozaki H."/>
            <person name="Durand P.M."/>
        </authorList>
    </citation>
    <scope>NUCLEOTIDE SEQUENCE [LARGE SCALE GENOMIC DNA]</scope>
    <source>
        <strain evidence="3 4">NIES-571</strain>
    </source>
</reference>
<protein>
    <submittedName>
        <fullName evidence="3">Putative quinone oxidoreductase</fullName>
    </submittedName>
</protein>
<dbReference type="Gene3D" id="3.40.50.720">
    <property type="entry name" value="NAD(P)-binding Rossmann-like Domain"/>
    <property type="match status" value="1"/>
</dbReference>
<gene>
    <name evidence="3" type="ORF">TSOC_002680</name>
</gene>
<dbReference type="AlphaFoldDB" id="A0A2J8ADJ3"/>
<dbReference type="Proteomes" id="UP000236333">
    <property type="component" value="Unassembled WGS sequence"/>
</dbReference>
<evidence type="ECO:0000256" key="1">
    <source>
        <dbReference type="SAM" id="MobiDB-lite"/>
    </source>
</evidence>